<dbReference type="InParanoid" id="A0A0L0HS75"/>
<dbReference type="STRING" id="645134.A0A0L0HS75"/>
<name>A0A0L0HS75_SPIPD</name>
<dbReference type="OMA" id="FFGRITV"/>
<evidence type="ECO:0000313" key="1">
    <source>
        <dbReference type="EMBL" id="KND03750.1"/>
    </source>
</evidence>
<evidence type="ECO:0000313" key="2">
    <source>
        <dbReference type="Proteomes" id="UP000053201"/>
    </source>
</evidence>
<dbReference type="Proteomes" id="UP000053201">
    <property type="component" value="Unassembled WGS sequence"/>
</dbReference>
<dbReference type="eggNOG" id="ENOG502RZAY">
    <property type="taxonomic scope" value="Eukaryota"/>
</dbReference>
<dbReference type="VEuPathDB" id="FungiDB:SPPG_01206"/>
<dbReference type="EMBL" id="KQ257451">
    <property type="protein sequence ID" value="KND03750.1"/>
    <property type="molecule type" value="Genomic_DNA"/>
</dbReference>
<proteinExistence type="predicted"/>
<dbReference type="AlphaFoldDB" id="A0A0L0HS75"/>
<dbReference type="Gene3D" id="2.60.120.260">
    <property type="entry name" value="Galactose-binding domain-like"/>
    <property type="match status" value="1"/>
</dbReference>
<dbReference type="GeneID" id="27684890"/>
<accession>A0A0L0HS75</accession>
<dbReference type="SUPFAM" id="SSF49785">
    <property type="entry name" value="Galactose-binding domain-like"/>
    <property type="match status" value="1"/>
</dbReference>
<keyword evidence="2" id="KW-1185">Reference proteome</keyword>
<organism evidence="1 2">
    <name type="scientific">Spizellomyces punctatus (strain DAOM BR117)</name>
    <dbReference type="NCBI Taxonomy" id="645134"/>
    <lineage>
        <taxon>Eukaryota</taxon>
        <taxon>Fungi</taxon>
        <taxon>Fungi incertae sedis</taxon>
        <taxon>Chytridiomycota</taxon>
        <taxon>Chytridiomycota incertae sedis</taxon>
        <taxon>Chytridiomycetes</taxon>
        <taxon>Spizellomycetales</taxon>
        <taxon>Spizellomycetaceae</taxon>
        <taxon>Spizellomyces</taxon>
    </lineage>
</organism>
<gene>
    <name evidence="1" type="ORF">SPPG_01206</name>
</gene>
<dbReference type="OrthoDB" id="10052260at2759"/>
<dbReference type="RefSeq" id="XP_016611789.1">
    <property type="nucleotide sequence ID" value="XM_016749537.1"/>
</dbReference>
<sequence length="152" mass="17418">MQRMTSVIDSRTAIRVSSTLNRDVKAYGKHFLTDGNDETCWNSDQGTPQYISMDFSPRSVLVSELRIMFQGGFAGKECKLVGVADHRRPEEEQWEDLLNFYPEDSNSLQVFPIKEGASKQPWRKLRVIFLNSTDFYGRVTIYRLEVVGEANG</sequence>
<reference evidence="1 2" key="1">
    <citation type="submission" date="2009-08" db="EMBL/GenBank/DDBJ databases">
        <title>The Genome Sequence of Spizellomyces punctatus strain DAOM BR117.</title>
        <authorList>
            <consortium name="The Broad Institute Genome Sequencing Platform"/>
            <person name="Russ C."/>
            <person name="Cuomo C."/>
            <person name="Shea T."/>
            <person name="Young S.K."/>
            <person name="Zeng Q."/>
            <person name="Koehrsen M."/>
            <person name="Haas B."/>
            <person name="Borodovsky M."/>
            <person name="Guigo R."/>
            <person name="Alvarado L."/>
            <person name="Berlin A."/>
            <person name="Bochicchio J."/>
            <person name="Borenstein D."/>
            <person name="Chapman S."/>
            <person name="Chen Z."/>
            <person name="Engels R."/>
            <person name="Freedman E."/>
            <person name="Gellesch M."/>
            <person name="Goldberg J."/>
            <person name="Griggs A."/>
            <person name="Gujja S."/>
            <person name="Heiman D."/>
            <person name="Hepburn T."/>
            <person name="Howarth C."/>
            <person name="Jen D."/>
            <person name="Larson L."/>
            <person name="Lewis B."/>
            <person name="Mehta T."/>
            <person name="Park D."/>
            <person name="Pearson M."/>
            <person name="Roberts A."/>
            <person name="Saif S."/>
            <person name="Shenoy N."/>
            <person name="Sisk P."/>
            <person name="Stolte C."/>
            <person name="Sykes S."/>
            <person name="Thomson T."/>
            <person name="Walk T."/>
            <person name="White J."/>
            <person name="Yandava C."/>
            <person name="Burger G."/>
            <person name="Gray M.W."/>
            <person name="Holland P.W.H."/>
            <person name="King N."/>
            <person name="Lang F.B.F."/>
            <person name="Roger A.J."/>
            <person name="Ruiz-Trillo I."/>
            <person name="Lander E."/>
            <person name="Nusbaum C."/>
        </authorList>
    </citation>
    <scope>NUCLEOTIDE SEQUENCE [LARGE SCALE GENOMIC DNA]</scope>
    <source>
        <strain evidence="1 2">DAOM BR117</strain>
    </source>
</reference>
<dbReference type="InterPro" id="IPR008979">
    <property type="entry name" value="Galactose-bd-like_sf"/>
</dbReference>
<protein>
    <submittedName>
        <fullName evidence="1">Uncharacterized protein</fullName>
    </submittedName>
</protein>